<gene>
    <name evidence="10" type="ORF">GCM10025780_28840</name>
</gene>
<name>A0ABP8W5Q8_9MICO</name>
<evidence type="ECO:0000256" key="2">
    <source>
        <dbReference type="ARBA" id="ARBA00022670"/>
    </source>
</evidence>
<accession>A0ABP8W5Q8</accession>
<keyword evidence="4" id="KW-0378">Hydrolase</keyword>
<dbReference type="Pfam" id="PF00082">
    <property type="entry name" value="Peptidase_S8"/>
    <property type="match status" value="1"/>
</dbReference>
<evidence type="ECO:0000256" key="6">
    <source>
        <dbReference type="ARBA" id="ARBA00022837"/>
    </source>
</evidence>
<feature type="domain" description="Peptidase S53" evidence="9">
    <location>
        <begin position="257"/>
        <end position="667"/>
    </location>
</feature>
<feature type="signal peptide" evidence="8">
    <location>
        <begin position="1"/>
        <end position="37"/>
    </location>
</feature>
<keyword evidence="8" id="KW-0732">Signal</keyword>
<keyword evidence="6" id="KW-0106">Calcium</keyword>
<dbReference type="PROSITE" id="PS51695">
    <property type="entry name" value="SEDOLISIN"/>
    <property type="match status" value="1"/>
</dbReference>
<evidence type="ECO:0000256" key="7">
    <source>
        <dbReference type="ARBA" id="ARBA00023145"/>
    </source>
</evidence>
<comment type="cofactor">
    <cofactor evidence="1">
        <name>Ca(2+)</name>
        <dbReference type="ChEBI" id="CHEBI:29108"/>
    </cofactor>
</comment>
<dbReference type="CDD" id="cd11377">
    <property type="entry name" value="Pro-peptidase_S53"/>
    <property type="match status" value="1"/>
</dbReference>
<keyword evidence="11" id="KW-1185">Reference proteome</keyword>
<dbReference type="CDD" id="cd04056">
    <property type="entry name" value="Peptidases_S53"/>
    <property type="match status" value="1"/>
</dbReference>
<keyword evidence="3" id="KW-0479">Metal-binding</keyword>
<evidence type="ECO:0000313" key="10">
    <source>
        <dbReference type="EMBL" id="GAA4681694.1"/>
    </source>
</evidence>
<evidence type="ECO:0000259" key="9">
    <source>
        <dbReference type="PROSITE" id="PS51695"/>
    </source>
</evidence>
<dbReference type="RefSeq" id="WP_345376624.1">
    <property type="nucleotide sequence ID" value="NZ_BAABLM010000006.1"/>
</dbReference>
<dbReference type="PROSITE" id="PS00138">
    <property type="entry name" value="SUBTILASE_SER"/>
    <property type="match status" value="1"/>
</dbReference>
<dbReference type="PANTHER" id="PTHR14218">
    <property type="entry name" value="PROTEASE S8 TRIPEPTIDYL PEPTIDASE I CLN2"/>
    <property type="match status" value="1"/>
</dbReference>
<dbReference type="InterPro" id="IPR023828">
    <property type="entry name" value="Peptidase_S8_Ser-AS"/>
</dbReference>
<evidence type="ECO:0000256" key="8">
    <source>
        <dbReference type="SAM" id="SignalP"/>
    </source>
</evidence>
<dbReference type="SUPFAM" id="SSF54897">
    <property type="entry name" value="Protease propeptides/inhibitors"/>
    <property type="match status" value="1"/>
</dbReference>
<proteinExistence type="predicted"/>
<dbReference type="InterPro" id="IPR000209">
    <property type="entry name" value="Peptidase_S8/S53_dom"/>
</dbReference>
<dbReference type="InterPro" id="IPR036852">
    <property type="entry name" value="Peptidase_S8/S53_dom_sf"/>
</dbReference>
<keyword evidence="2" id="KW-0645">Protease</keyword>
<keyword evidence="7" id="KW-0865">Zymogen</keyword>
<evidence type="ECO:0000256" key="4">
    <source>
        <dbReference type="ARBA" id="ARBA00022801"/>
    </source>
</evidence>
<dbReference type="Pfam" id="PF09286">
    <property type="entry name" value="Pro-kuma_activ"/>
    <property type="match status" value="1"/>
</dbReference>
<sequence length="668" mass="68386">MARRTIRPPRARTAVGIVATAASVVALSLAGATGAQASDLTTFSGAVPSWATHANDTGATTPDTSVEGELYLPLRNQAGAEALATAVSTPGNRLYRKSLSPAQWIASYSPTQASVNTVVNYLTTKGLSITAVPKSRQYVVFRGSADAVNSVFAANLHTYSFEGTKLVGPSTAPTLPSAIGSQVQGVSLDQAKLLTHPDLVAQGSGTATVNPRNRSVVPTTPATPAATKAVCSTYTGEHTATVPAAYGSTTVDTFNCGYTPKQLRSAYGLDAYNRIGLNGRGQTVAIIDAYASPSIVQDANAYSAANGEPQLTGATYQQIVPTPAQFTDQAACQYPSGWQGEQTLDVESAHALAPGAKILYVGGTNCGGGLDVAMSKILDDKLATIVSNSYGNTGEAIPLDSIQGQVNIELQAAGEGIGLYYSSGDNGDEVANLGYASPDFPASSPWVTAVGGTSLGIDKNGKKAYETGWGDTLDKIVTAADGTSSYAAPLPGNLYGGGAGGGVSGVFDQPSYQKGVVPTTLAAGKRVSPDLSALADPYTGFQIGISPIADDTTLATDPYENETYGGTSLASPLTAAMIAVTQQSTYSTIGFANPTLYSLYKVAPFLFADVVPPATPKALAYTSATSGNSYLVTLNTDTSLTTAKGYDDVTGLGSISFGLLSSIGRGHQ</sequence>
<dbReference type="SMART" id="SM00944">
    <property type="entry name" value="Pro-kuma_activ"/>
    <property type="match status" value="1"/>
</dbReference>
<protein>
    <submittedName>
        <fullName evidence="10">S53 family peptidase</fullName>
    </submittedName>
</protein>
<dbReference type="InterPro" id="IPR015366">
    <property type="entry name" value="S53_propep"/>
</dbReference>
<evidence type="ECO:0000256" key="5">
    <source>
        <dbReference type="ARBA" id="ARBA00022825"/>
    </source>
</evidence>
<dbReference type="InterPro" id="IPR050819">
    <property type="entry name" value="Tripeptidyl-peptidase_I"/>
</dbReference>
<organism evidence="10 11">
    <name type="scientific">Frondihabitans cladoniiphilus</name>
    <dbReference type="NCBI Taxonomy" id="715785"/>
    <lineage>
        <taxon>Bacteria</taxon>
        <taxon>Bacillati</taxon>
        <taxon>Actinomycetota</taxon>
        <taxon>Actinomycetes</taxon>
        <taxon>Micrococcales</taxon>
        <taxon>Microbacteriaceae</taxon>
        <taxon>Frondihabitans</taxon>
    </lineage>
</organism>
<dbReference type="InterPro" id="IPR030400">
    <property type="entry name" value="Sedolisin_dom"/>
</dbReference>
<dbReference type="EMBL" id="BAABLM010000006">
    <property type="protein sequence ID" value="GAA4681694.1"/>
    <property type="molecule type" value="Genomic_DNA"/>
</dbReference>
<dbReference type="PANTHER" id="PTHR14218:SF15">
    <property type="entry name" value="TRIPEPTIDYL-PEPTIDASE 1"/>
    <property type="match status" value="1"/>
</dbReference>
<evidence type="ECO:0000313" key="11">
    <source>
        <dbReference type="Proteomes" id="UP001501295"/>
    </source>
</evidence>
<dbReference type="Gene3D" id="3.40.50.200">
    <property type="entry name" value="Peptidase S8/S53 domain"/>
    <property type="match status" value="1"/>
</dbReference>
<comment type="caution">
    <text evidence="10">The sequence shown here is derived from an EMBL/GenBank/DDBJ whole genome shotgun (WGS) entry which is preliminary data.</text>
</comment>
<keyword evidence="5" id="KW-0720">Serine protease</keyword>
<evidence type="ECO:0000256" key="3">
    <source>
        <dbReference type="ARBA" id="ARBA00022723"/>
    </source>
</evidence>
<dbReference type="Proteomes" id="UP001501295">
    <property type="component" value="Unassembled WGS sequence"/>
</dbReference>
<reference evidence="11" key="1">
    <citation type="journal article" date="2019" name="Int. J. Syst. Evol. Microbiol.">
        <title>The Global Catalogue of Microorganisms (GCM) 10K type strain sequencing project: providing services to taxonomists for standard genome sequencing and annotation.</title>
        <authorList>
            <consortium name="The Broad Institute Genomics Platform"/>
            <consortium name="The Broad Institute Genome Sequencing Center for Infectious Disease"/>
            <person name="Wu L."/>
            <person name="Ma J."/>
        </authorList>
    </citation>
    <scope>NUCLEOTIDE SEQUENCE [LARGE SCALE GENOMIC DNA]</scope>
    <source>
        <strain evidence="11">JCM 18956</strain>
    </source>
</reference>
<evidence type="ECO:0000256" key="1">
    <source>
        <dbReference type="ARBA" id="ARBA00001913"/>
    </source>
</evidence>
<feature type="chain" id="PRO_5046847996" evidence="8">
    <location>
        <begin position="38"/>
        <end position="668"/>
    </location>
</feature>
<dbReference type="SUPFAM" id="SSF52743">
    <property type="entry name" value="Subtilisin-like"/>
    <property type="match status" value="1"/>
</dbReference>